<sequence length="227" mass="24928">MELVESTLIPLSLVFISAFTLSLGHCAGMCGGIVLAYTQIKSPSWAGHLAYSLGRWCSYVCIGVVFALLGKAFALHHLWREFASLFVGVLLIVYAICYGFFPKVLRALEPRIQDSRWLSRSFGALLQSRSLWSFFGIGVLNGLLPCGLVYFFALYTLNEQILGLSGVLGAVCVMSVFWLGSLPSMLGLGMLGSALSAYKKQAFWVSFIAMVLLGLWNIYAGITTMWH</sequence>
<keyword evidence="1" id="KW-0812">Transmembrane</keyword>
<dbReference type="Proteomes" id="UP000323707">
    <property type="component" value="Unassembled WGS sequence"/>
</dbReference>
<dbReference type="InterPro" id="IPR039447">
    <property type="entry name" value="UreH-like_TM_dom"/>
</dbReference>
<evidence type="ECO:0000313" key="4">
    <source>
        <dbReference type="Proteomes" id="UP000323707"/>
    </source>
</evidence>
<gene>
    <name evidence="3" type="ORF">F4V45_06795</name>
</gene>
<keyword evidence="1" id="KW-0472">Membrane</keyword>
<evidence type="ECO:0000313" key="3">
    <source>
        <dbReference type="EMBL" id="KAA8708622.1"/>
    </source>
</evidence>
<evidence type="ECO:0000259" key="2">
    <source>
        <dbReference type="Pfam" id="PF13386"/>
    </source>
</evidence>
<evidence type="ECO:0000256" key="1">
    <source>
        <dbReference type="SAM" id="Phobius"/>
    </source>
</evidence>
<dbReference type="AlphaFoldDB" id="A0A5M9QLT6"/>
<feature type="transmembrane region" description="Helical" evidence="1">
    <location>
        <begin position="82"/>
        <end position="101"/>
    </location>
</feature>
<accession>A0A5M9QLT6</accession>
<comment type="caution">
    <text evidence="3">The sequence shown here is derived from an EMBL/GenBank/DDBJ whole genome shotgun (WGS) entry which is preliminary data.</text>
</comment>
<organism evidence="3 4">
    <name type="scientific">Helicobacter canis</name>
    <dbReference type="NCBI Taxonomy" id="29419"/>
    <lineage>
        <taxon>Bacteria</taxon>
        <taxon>Pseudomonadati</taxon>
        <taxon>Campylobacterota</taxon>
        <taxon>Epsilonproteobacteria</taxon>
        <taxon>Campylobacterales</taxon>
        <taxon>Helicobacteraceae</taxon>
        <taxon>Helicobacter</taxon>
    </lineage>
</organism>
<reference evidence="3 4" key="1">
    <citation type="submission" date="2019-09" db="EMBL/GenBank/DDBJ databases">
        <title>Draft genome sequence of various Type strains from the CCUG.</title>
        <authorList>
            <person name="Pineiro-Iglesias B."/>
            <person name="Tunovic T."/>
            <person name="Unosson C."/>
            <person name="Inganas E."/>
            <person name="Ohlen M."/>
            <person name="Cardew S."/>
            <person name="Jensie-Markopoulos S."/>
            <person name="Salva-Serra F."/>
            <person name="Jaen-Luchoro D."/>
            <person name="Karlsson R."/>
            <person name="Svensson-Stadler L."/>
            <person name="Chun J."/>
            <person name="Moore E."/>
        </authorList>
    </citation>
    <scope>NUCLEOTIDE SEQUENCE [LARGE SCALE GENOMIC DNA]</scope>
    <source>
        <strain evidence="3 4">CCUG 32756T</strain>
    </source>
</reference>
<dbReference type="PANTHER" id="PTHR42208">
    <property type="entry name" value="HEAVY METAL TRANSPORTER-RELATED"/>
    <property type="match status" value="1"/>
</dbReference>
<dbReference type="Pfam" id="PF13386">
    <property type="entry name" value="DsbD_2"/>
    <property type="match status" value="1"/>
</dbReference>
<dbReference type="RefSeq" id="WP_150337616.1">
    <property type="nucleotide sequence ID" value="NZ_JAERIX010000008.1"/>
</dbReference>
<feature type="transmembrane region" description="Helical" evidence="1">
    <location>
        <begin position="12"/>
        <end position="37"/>
    </location>
</feature>
<feature type="transmembrane region" description="Helical" evidence="1">
    <location>
        <begin position="161"/>
        <end position="181"/>
    </location>
</feature>
<feature type="transmembrane region" description="Helical" evidence="1">
    <location>
        <begin position="131"/>
        <end position="155"/>
    </location>
</feature>
<dbReference type="EMBL" id="VXKE01000019">
    <property type="protein sequence ID" value="KAA8708622.1"/>
    <property type="molecule type" value="Genomic_DNA"/>
</dbReference>
<name>A0A5M9QLT6_9HELI</name>
<protein>
    <submittedName>
        <fullName evidence="3">Sulfite exporter TauE/SafE family protein</fullName>
    </submittedName>
</protein>
<feature type="transmembrane region" description="Helical" evidence="1">
    <location>
        <begin position="202"/>
        <end position="222"/>
    </location>
</feature>
<feature type="domain" description="Urease accessory protein UreH-like transmembrane" evidence="2">
    <location>
        <begin position="15"/>
        <end position="216"/>
    </location>
</feature>
<dbReference type="PANTHER" id="PTHR42208:SF1">
    <property type="entry name" value="HEAVY METAL TRANSPORTER"/>
    <property type="match status" value="1"/>
</dbReference>
<feature type="transmembrane region" description="Helical" evidence="1">
    <location>
        <begin position="49"/>
        <end position="70"/>
    </location>
</feature>
<keyword evidence="1" id="KW-1133">Transmembrane helix</keyword>
<proteinExistence type="predicted"/>